<dbReference type="OrthoDB" id="9788974at2"/>
<feature type="transmembrane region" description="Helical" evidence="1">
    <location>
        <begin position="14"/>
        <end position="33"/>
    </location>
</feature>
<dbReference type="PANTHER" id="PTHR36974">
    <property type="entry name" value="MEMBRANE PROTEIN-RELATED"/>
    <property type="match status" value="1"/>
</dbReference>
<feature type="transmembrane region" description="Helical" evidence="1">
    <location>
        <begin position="78"/>
        <end position="97"/>
    </location>
</feature>
<keyword evidence="1" id="KW-1133">Transmembrane helix</keyword>
<accession>A0A6L3ZH41</accession>
<feature type="transmembrane region" description="Helical" evidence="1">
    <location>
        <begin position="53"/>
        <end position="71"/>
    </location>
</feature>
<dbReference type="PANTHER" id="PTHR36974:SF1">
    <property type="entry name" value="DOXX FAMILY MEMBRANE PROTEIN"/>
    <property type="match status" value="1"/>
</dbReference>
<evidence type="ECO:0000313" key="2">
    <source>
        <dbReference type="EMBL" id="KAB2816644.1"/>
    </source>
</evidence>
<protein>
    <recommendedName>
        <fullName evidence="4">DoxX family membrane protein</fullName>
    </recommendedName>
</protein>
<organism evidence="2 3">
    <name type="scientific">Phaeocystidibacter marisrubri</name>
    <dbReference type="NCBI Taxonomy" id="1577780"/>
    <lineage>
        <taxon>Bacteria</taxon>
        <taxon>Pseudomonadati</taxon>
        <taxon>Bacteroidota</taxon>
        <taxon>Flavobacteriia</taxon>
        <taxon>Flavobacteriales</taxon>
        <taxon>Phaeocystidibacteraceae</taxon>
        <taxon>Phaeocystidibacter</taxon>
    </lineage>
</organism>
<keyword evidence="3" id="KW-1185">Reference proteome</keyword>
<comment type="caution">
    <text evidence="2">The sequence shown here is derived from an EMBL/GenBank/DDBJ whole genome shotgun (WGS) entry which is preliminary data.</text>
</comment>
<dbReference type="EMBL" id="WBVQ01000002">
    <property type="protein sequence ID" value="KAB2816644.1"/>
    <property type="molecule type" value="Genomic_DNA"/>
</dbReference>
<dbReference type="AlphaFoldDB" id="A0A6L3ZH41"/>
<evidence type="ECO:0000256" key="1">
    <source>
        <dbReference type="SAM" id="Phobius"/>
    </source>
</evidence>
<dbReference type="RefSeq" id="WP_151694072.1">
    <property type="nucleotide sequence ID" value="NZ_BMGX01000001.1"/>
</dbReference>
<evidence type="ECO:0000313" key="3">
    <source>
        <dbReference type="Proteomes" id="UP000484164"/>
    </source>
</evidence>
<reference evidence="2 3" key="1">
    <citation type="submission" date="2019-10" db="EMBL/GenBank/DDBJ databases">
        <title>Genome sequence of Phaeocystidibacter marisrubri JCM30614 (type strain).</title>
        <authorList>
            <person name="Bowman J.P."/>
        </authorList>
    </citation>
    <scope>NUCLEOTIDE SEQUENCE [LARGE SCALE GENOMIC DNA]</scope>
    <source>
        <strain evidence="2 3">JCM 30614</strain>
    </source>
</reference>
<keyword evidence="1" id="KW-0472">Membrane</keyword>
<name>A0A6L3ZH41_9FLAO</name>
<proteinExistence type="predicted"/>
<sequence>MNWNTVKTSSVQNVARVILGSFMLLAAVGHMTFQRLEFRAQVPQWVPLDTDLVVILSGVVEAVLGLGMIIGGKWKVRVGLALALFYVLIFPGNIAQYLNGIDAFGLDSDRARLIRLFFQPVLILWALWSSGAIKWWRNRKANQA</sequence>
<keyword evidence="1" id="KW-0812">Transmembrane</keyword>
<evidence type="ECO:0008006" key="4">
    <source>
        <dbReference type="Google" id="ProtNLM"/>
    </source>
</evidence>
<gene>
    <name evidence="2" type="ORF">F8C82_09115</name>
</gene>
<dbReference type="Proteomes" id="UP000484164">
    <property type="component" value="Unassembled WGS sequence"/>
</dbReference>
<feature type="transmembrane region" description="Helical" evidence="1">
    <location>
        <begin position="117"/>
        <end position="136"/>
    </location>
</feature>